<proteinExistence type="predicted"/>
<evidence type="ECO:0000313" key="2">
    <source>
        <dbReference type="Proteomes" id="UP000012179"/>
    </source>
</evidence>
<dbReference type="EMBL" id="CP021106">
    <property type="protein sequence ID" value="ARO87191.1"/>
    <property type="molecule type" value="Genomic_DNA"/>
</dbReference>
<dbReference type="KEGG" id="nlc:EBAPG3_005070"/>
<reference evidence="1 2" key="1">
    <citation type="journal article" date="2015" name="Int. J. Syst. Evol. Microbiol.">
        <title>Nitrosospira lacus sp. nov., a psychrotolerant, ammonia-oxidizing bacterium from sandy lake sediment.</title>
        <authorList>
            <person name="Urakawa H."/>
            <person name="Garcia J.C."/>
            <person name="Nielsen J.L."/>
            <person name="Le V.Q."/>
            <person name="Kozlowski J.A."/>
            <person name="Stein L.Y."/>
            <person name="Lim C.K."/>
            <person name="Pommerening-Roser A."/>
            <person name="Martens-Habbena W."/>
            <person name="Stahl D.A."/>
            <person name="Klotz M.G."/>
        </authorList>
    </citation>
    <scope>NUCLEOTIDE SEQUENCE [LARGE SCALE GENOMIC DNA]</scope>
    <source>
        <strain evidence="1 2">APG3</strain>
    </source>
</reference>
<organism evidence="1 2">
    <name type="scientific">Nitrosospira lacus</name>
    <dbReference type="NCBI Taxonomy" id="1288494"/>
    <lineage>
        <taxon>Bacteria</taxon>
        <taxon>Pseudomonadati</taxon>
        <taxon>Pseudomonadota</taxon>
        <taxon>Betaproteobacteria</taxon>
        <taxon>Nitrosomonadales</taxon>
        <taxon>Nitrosomonadaceae</taxon>
        <taxon>Nitrosospira</taxon>
    </lineage>
</organism>
<gene>
    <name evidence="1" type="ORF">EBAPG3_005070</name>
</gene>
<keyword evidence="2" id="KW-1185">Reference proteome</keyword>
<dbReference type="Proteomes" id="UP000012179">
    <property type="component" value="Chromosome"/>
</dbReference>
<dbReference type="AlphaFoldDB" id="A0A1W6SN45"/>
<protein>
    <submittedName>
        <fullName evidence="1">Uncharacterized protein</fullName>
    </submittedName>
</protein>
<sequence>MQPYKFKVPNGFTYGMKQTRKTILGDTTTGIGHPAPDPALGSLLMQKVFVNHGTNLENERSTDGFRFIVMLFRTCYPVKPLDSDD</sequence>
<name>A0A1W6SN45_9PROT</name>
<evidence type="ECO:0000313" key="1">
    <source>
        <dbReference type="EMBL" id="ARO87191.1"/>
    </source>
</evidence>
<accession>A0A1W6SN45</accession>